<name>A0A6S6S788_9BACT</name>
<evidence type="ECO:0008006" key="2">
    <source>
        <dbReference type="Google" id="ProtNLM"/>
    </source>
</evidence>
<dbReference type="AlphaFoldDB" id="A0A6S6S788"/>
<reference evidence="1" key="1">
    <citation type="submission" date="2020-01" db="EMBL/GenBank/DDBJ databases">
        <authorList>
            <person name="Meier V. D."/>
            <person name="Meier V D."/>
        </authorList>
    </citation>
    <scope>NUCLEOTIDE SEQUENCE</scope>
    <source>
        <strain evidence="1">HLG_WM_MAG_04</strain>
    </source>
</reference>
<proteinExistence type="predicted"/>
<organism evidence="1">
    <name type="scientific">uncultured Sulfurovum sp</name>
    <dbReference type="NCBI Taxonomy" id="269237"/>
    <lineage>
        <taxon>Bacteria</taxon>
        <taxon>Pseudomonadati</taxon>
        <taxon>Campylobacterota</taxon>
        <taxon>Epsilonproteobacteria</taxon>
        <taxon>Campylobacterales</taxon>
        <taxon>Sulfurovaceae</taxon>
        <taxon>Sulfurovum</taxon>
        <taxon>environmental samples</taxon>
    </lineage>
</organism>
<dbReference type="EMBL" id="CACVAX010000006">
    <property type="protein sequence ID" value="CAA6802116.1"/>
    <property type="molecule type" value="Genomic_DNA"/>
</dbReference>
<evidence type="ECO:0000313" key="1">
    <source>
        <dbReference type="EMBL" id="CAA6802116.1"/>
    </source>
</evidence>
<protein>
    <recommendedName>
        <fullName evidence="2">Peptide methionine sulfoxide reductase</fullName>
    </recommendedName>
</protein>
<gene>
    <name evidence="1" type="ORF">HELGO_WM2084</name>
</gene>
<sequence length="88" mass="9993">MNNTNFHIKLQALANGANYVVYNKKRYLLIKETLLNGKLLKLYAEELGGNDVVSGNYYPTIKSGTLKPCEMSDAKVIDFVLRAEYFNK</sequence>
<accession>A0A6S6S788</accession>